<keyword evidence="3" id="KW-1185">Reference proteome</keyword>
<feature type="region of interest" description="Disordered" evidence="1">
    <location>
        <begin position="318"/>
        <end position="338"/>
    </location>
</feature>
<proteinExistence type="predicted"/>
<dbReference type="KEGG" id="gaz:Pan241w_27700"/>
<dbReference type="AlphaFoldDB" id="A0A517RFL8"/>
<name>A0A517RFL8_9PLAN</name>
<accession>A0A517RFL8</accession>
<protein>
    <submittedName>
        <fullName evidence="2">Uncharacterized protein</fullName>
    </submittedName>
</protein>
<dbReference type="EMBL" id="CP036269">
    <property type="protein sequence ID" value="QDT42682.1"/>
    <property type="molecule type" value="Genomic_DNA"/>
</dbReference>
<dbReference type="OrthoDB" id="48749at2"/>
<evidence type="ECO:0000313" key="2">
    <source>
        <dbReference type="EMBL" id="QDT42682.1"/>
    </source>
</evidence>
<evidence type="ECO:0000256" key="1">
    <source>
        <dbReference type="SAM" id="MobiDB-lite"/>
    </source>
</evidence>
<dbReference type="RefSeq" id="WP_145216314.1">
    <property type="nucleotide sequence ID" value="NZ_CP036269.1"/>
</dbReference>
<reference evidence="2 3" key="1">
    <citation type="submission" date="2019-02" db="EMBL/GenBank/DDBJ databases">
        <title>Deep-cultivation of Planctomycetes and their phenomic and genomic characterization uncovers novel biology.</title>
        <authorList>
            <person name="Wiegand S."/>
            <person name="Jogler M."/>
            <person name="Boedeker C."/>
            <person name="Pinto D."/>
            <person name="Vollmers J."/>
            <person name="Rivas-Marin E."/>
            <person name="Kohn T."/>
            <person name="Peeters S.H."/>
            <person name="Heuer A."/>
            <person name="Rast P."/>
            <person name="Oberbeckmann S."/>
            <person name="Bunk B."/>
            <person name="Jeske O."/>
            <person name="Meyerdierks A."/>
            <person name="Storesund J.E."/>
            <person name="Kallscheuer N."/>
            <person name="Luecker S."/>
            <person name="Lage O.M."/>
            <person name="Pohl T."/>
            <person name="Merkel B.J."/>
            <person name="Hornburger P."/>
            <person name="Mueller R.-W."/>
            <person name="Bruemmer F."/>
            <person name="Labrenz M."/>
            <person name="Spormann A.M."/>
            <person name="Op den Camp H."/>
            <person name="Overmann J."/>
            <person name="Amann R."/>
            <person name="Jetten M.S.M."/>
            <person name="Mascher T."/>
            <person name="Medema M.H."/>
            <person name="Devos D.P."/>
            <person name="Kaster A.-K."/>
            <person name="Ovreas L."/>
            <person name="Rohde M."/>
            <person name="Galperin M.Y."/>
            <person name="Jogler C."/>
        </authorList>
    </citation>
    <scope>NUCLEOTIDE SEQUENCE [LARGE SCALE GENOMIC DNA]</scope>
    <source>
        <strain evidence="2 3">Pan241w</strain>
    </source>
</reference>
<organism evidence="2 3">
    <name type="scientific">Gimesia alba</name>
    <dbReference type="NCBI Taxonomy" id="2527973"/>
    <lineage>
        <taxon>Bacteria</taxon>
        <taxon>Pseudomonadati</taxon>
        <taxon>Planctomycetota</taxon>
        <taxon>Planctomycetia</taxon>
        <taxon>Planctomycetales</taxon>
        <taxon>Planctomycetaceae</taxon>
        <taxon>Gimesia</taxon>
    </lineage>
</organism>
<sequence length="352" mass="41045">MPEINYRRWDCRYNWRVRFHRDGDLISVRIKLRPDSSISSHKIETLKEEWRRGILSKWNRSDDQRFRFKVEFVDHDEHYVVEVTPSVSRSHMKRWDQFDTGHVASHEFGHMIGLKDEYHYPFPECSLRSPVDTGTVMETPTGPVVDRLLSLVDDTEGDTPPARRPSDIRPLDIERPINIQLIVSGGFPEKKLHFETRLDESMRTAKSILSDMPNNQSRSIEREFDGDSVARLKDLLRSLILDDSAIDADSIPEILPDTPVGEITFKIGEKSHSVFYPMEELSTFGLPENPDYFQYRLRPRVDRVDLLEAHTLMSEINRRKQLESELPPPEPPTENNDRPIVVIINNYPDTKN</sequence>
<evidence type="ECO:0000313" key="3">
    <source>
        <dbReference type="Proteomes" id="UP000317171"/>
    </source>
</evidence>
<gene>
    <name evidence="2" type="ORF">Pan241w_27700</name>
</gene>
<dbReference type="SUPFAM" id="SSF55486">
    <property type="entry name" value="Metalloproteases ('zincins'), catalytic domain"/>
    <property type="match status" value="2"/>
</dbReference>
<dbReference type="Proteomes" id="UP000317171">
    <property type="component" value="Chromosome"/>
</dbReference>